<reference evidence="3" key="1">
    <citation type="submission" date="2022-10" db="EMBL/GenBank/DDBJ databases">
        <authorList>
            <person name="Chen Y."/>
            <person name="Dougan E. K."/>
            <person name="Chan C."/>
            <person name="Rhodes N."/>
            <person name="Thang M."/>
        </authorList>
    </citation>
    <scope>NUCLEOTIDE SEQUENCE</scope>
</reference>
<gene>
    <name evidence="3" type="ORF">C1SCF055_LOCUS7071</name>
</gene>
<feature type="domain" description="PPM-type phosphatase" evidence="2">
    <location>
        <begin position="156"/>
        <end position="429"/>
    </location>
</feature>
<dbReference type="EMBL" id="CAMXCT010000458">
    <property type="protein sequence ID" value="CAI3979093.1"/>
    <property type="molecule type" value="Genomic_DNA"/>
</dbReference>
<accession>A0A9P1BTH2</accession>
<dbReference type="EMBL" id="CAMXCT020000458">
    <property type="protein sequence ID" value="CAL1132468.1"/>
    <property type="molecule type" value="Genomic_DNA"/>
</dbReference>
<organism evidence="3">
    <name type="scientific">Cladocopium goreaui</name>
    <dbReference type="NCBI Taxonomy" id="2562237"/>
    <lineage>
        <taxon>Eukaryota</taxon>
        <taxon>Sar</taxon>
        <taxon>Alveolata</taxon>
        <taxon>Dinophyceae</taxon>
        <taxon>Suessiales</taxon>
        <taxon>Symbiodiniaceae</taxon>
        <taxon>Cladocopium</taxon>
    </lineage>
</organism>
<dbReference type="AlphaFoldDB" id="A0A9P1BTH2"/>
<dbReference type="OrthoDB" id="10264738at2759"/>
<comment type="caution">
    <text evidence="3">The sequence shown here is derived from an EMBL/GenBank/DDBJ whole genome shotgun (WGS) entry which is preliminary data.</text>
</comment>
<feature type="region of interest" description="Disordered" evidence="1">
    <location>
        <begin position="44"/>
        <end position="69"/>
    </location>
</feature>
<dbReference type="InterPro" id="IPR001932">
    <property type="entry name" value="PPM-type_phosphatase-like_dom"/>
</dbReference>
<proteinExistence type="predicted"/>
<evidence type="ECO:0000313" key="5">
    <source>
        <dbReference type="EMBL" id="CAL4766405.1"/>
    </source>
</evidence>
<evidence type="ECO:0000313" key="4">
    <source>
        <dbReference type="EMBL" id="CAL1132468.1"/>
    </source>
</evidence>
<evidence type="ECO:0000313" key="6">
    <source>
        <dbReference type="Proteomes" id="UP001152797"/>
    </source>
</evidence>
<evidence type="ECO:0000256" key="1">
    <source>
        <dbReference type="SAM" id="MobiDB-lite"/>
    </source>
</evidence>
<dbReference type="PROSITE" id="PS51746">
    <property type="entry name" value="PPM_2"/>
    <property type="match status" value="1"/>
</dbReference>
<name>A0A9P1BTH2_9DINO</name>
<dbReference type="SMART" id="SM00332">
    <property type="entry name" value="PP2Cc"/>
    <property type="match status" value="1"/>
</dbReference>
<dbReference type="Proteomes" id="UP001152797">
    <property type="component" value="Unassembled WGS sequence"/>
</dbReference>
<sequence>MLCCGTCDSKNRHDEANFNEAMCGEVTPDADTALAAGERKLHVPSLPSQTVPSPASAPPPPGEPTAFATAAEPPSVELDKSKVNADGAAKAAPPPPPKMFLPKLEGKITPDQFRQCWDMNTNWIAYGSLTGSYEPFAEREVESFGNWQPETLGLAFTCRKGQKGEYDTAPNQDNFSLAEFKNGWRMACCMDGHGSFGQLVATMAVQTLPYLVSQCSWKEEDIPDILVEAYESIHSHITAIADADGWSVDTSGCTAVMVLWKDQKAYVSHVGDSRCVIGSQSKLLHESKDHKPSMDSEKKRIEQLGGEVHTEAYSDGWMEHRIFVKDTEKPGLSMSRSIGDTMVKDIGVIATPDVRYVNFSAEHKPFMILASDGVWEFMTSDTVVKAATSTLQGQGLKKTTQDLYEAALQCWRNAETDYCDDITAVIVQFP</sequence>
<evidence type="ECO:0000259" key="2">
    <source>
        <dbReference type="PROSITE" id="PS51746"/>
    </source>
</evidence>
<dbReference type="SUPFAM" id="SSF81606">
    <property type="entry name" value="PP2C-like"/>
    <property type="match status" value="1"/>
</dbReference>
<reference evidence="4" key="2">
    <citation type="submission" date="2024-04" db="EMBL/GenBank/DDBJ databases">
        <authorList>
            <person name="Chen Y."/>
            <person name="Shah S."/>
            <person name="Dougan E. K."/>
            <person name="Thang M."/>
            <person name="Chan C."/>
        </authorList>
    </citation>
    <scope>NUCLEOTIDE SEQUENCE [LARGE SCALE GENOMIC DNA]</scope>
</reference>
<dbReference type="EMBL" id="CAMXCT030000458">
    <property type="protein sequence ID" value="CAL4766405.1"/>
    <property type="molecule type" value="Genomic_DNA"/>
</dbReference>
<dbReference type="InterPro" id="IPR036457">
    <property type="entry name" value="PPM-type-like_dom_sf"/>
</dbReference>
<keyword evidence="6" id="KW-1185">Reference proteome</keyword>
<protein>
    <submittedName>
        <fullName evidence="5">PPM-type phosphatase domain-containing protein</fullName>
    </submittedName>
</protein>
<evidence type="ECO:0000313" key="3">
    <source>
        <dbReference type="EMBL" id="CAI3979093.1"/>
    </source>
</evidence>
<dbReference type="Gene3D" id="3.60.40.10">
    <property type="entry name" value="PPM-type phosphatase domain"/>
    <property type="match status" value="1"/>
</dbReference>
<dbReference type="PANTHER" id="PTHR47992">
    <property type="entry name" value="PROTEIN PHOSPHATASE"/>
    <property type="match status" value="1"/>
</dbReference>
<dbReference type="CDD" id="cd00143">
    <property type="entry name" value="PP2Cc"/>
    <property type="match status" value="1"/>
</dbReference>
<dbReference type="Pfam" id="PF00481">
    <property type="entry name" value="PP2C"/>
    <property type="match status" value="1"/>
</dbReference>
<dbReference type="InterPro" id="IPR015655">
    <property type="entry name" value="PP2C"/>
</dbReference>
<dbReference type="GO" id="GO:0004722">
    <property type="term" value="F:protein serine/threonine phosphatase activity"/>
    <property type="evidence" value="ECO:0007669"/>
    <property type="project" value="InterPro"/>
</dbReference>